<dbReference type="GO" id="GO:0008239">
    <property type="term" value="F:dipeptidyl-peptidase activity"/>
    <property type="evidence" value="ECO:0007669"/>
    <property type="project" value="TreeGrafter"/>
</dbReference>
<accession>A0A1H5UHG3</accession>
<evidence type="ECO:0000259" key="2">
    <source>
        <dbReference type="Pfam" id="PF00326"/>
    </source>
</evidence>
<feature type="signal peptide" evidence="1">
    <location>
        <begin position="1"/>
        <end position="30"/>
    </location>
</feature>
<evidence type="ECO:0000313" key="4">
    <source>
        <dbReference type="Proteomes" id="UP000236728"/>
    </source>
</evidence>
<dbReference type="Gene3D" id="3.40.50.1820">
    <property type="entry name" value="alpha/beta hydrolase"/>
    <property type="match status" value="1"/>
</dbReference>
<evidence type="ECO:0000256" key="1">
    <source>
        <dbReference type="SAM" id="SignalP"/>
    </source>
</evidence>
<feature type="chain" id="PRO_5009286132" evidence="1">
    <location>
        <begin position="31"/>
        <end position="363"/>
    </location>
</feature>
<dbReference type="PANTHER" id="PTHR11731">
    <property type="entry name" value="PROTEASE FAMILY S9B,C DIPEPTIDYL-PEPTIDASE IV-RELATED"/>
    <property type="match status" value="1"/>
</dbReference>
<dbReference type="PANTHER" id="PTHR11731:SF193">
    <property type="entry name" value="DIPEPTIDYL PEPTIDASE 9"/>
    <property type="match status" value="1"/>
</dbReference>
<dbReference type="InterPro" id="IPR001375">
    <property type="entry name" value="Peptidase_S9_cat"/>
</dbReference>
<evidence type="ECO:0000313" key="3">
    <source>
        <dbReference type="EMBL" id="SEF73697.1"/>
    </source>
</evidence>
<dbReference type="Pfam" id="PF00326">
    <property type="entry name" value="Peptidase_S9"/>
    <property type="match status" value="1"/>
</dbReference>
<organism evidence="3 4">
    <name type="scientific">Bryocella elongata</name>
    <dbReference type="NCBI Taxonomy" id="863522"/>
    <lineage>
        <taxon>Bacteria</taxon>
        <taxon>Pseudomonadati</taxon>
        <taxon>Acidobacteriota</taxon>
        <taxon>Terriglobia</taxon>
        <taxon>Terriglobales</taxon>
        <taxon>Acidobacteriaceae</taxon>
        <taxon>Bryocella</taxon>
    </lineage>
</organism>
<dbReference type="InterPro" id="IPR029058">
    <property type="entry name" value="AB_hydrolase_fold"/>
</dbReference>
<name>A0A1H5UHG3_9BACT</name>
<dbReference type="GO" id="GO:0008236">
    <property type="term" value="F:serine-type peptidase activity"/>
    <property type="evidence" value="ECO:0007669"/>
    <property type="project" value="InterPro"/>
</dbReference>
<keyword evidence="4" id="KW-1185">Reference proteome</keyword>
<protein>
    <submittedName>
        <fullName evidence="3">Prolyl oligopeptidase family protein</fullName>
    </submittedName>
</protein>
<sequence length="363" mass="40050">MRRLAVFPSKLPTVVAFAALLGLAASTALAQGGGGGAQAAAAPARAAAAAPAGGNGGGGDDILLKRMDDLMWYQKIGDIADIDKSEYGGAPNAHVKNKKAPGATNPLIIHVYTFIPKNLDKTKKQPLIVYVHQGVHQSLDTTIDAHQVRELLLQGYTIVATDYRGSTGYGGGYYQEIDYGGLEVDDVYRGMQWMLAKYSFLDPKRVGIVGWSHGGLITLMNIFAHPHDYAVAYAGVPVSDLVARMGYENEGYRQIYSAPYHLGVDVHDDIEEYRKRSPVNHAKELDTPLLIHTNTNDEDVNFLEVEHLIQALTFEKKQFDYKIYKDAPGGHYFNRIDTPLALESRHEIYVFLNKYLHPDHPVQ</sequence>
<dbReference type="SUPFAM" id="SSF53474">
    <property type="entry name" value="alpha/beta-Hydrolases"/>
    <property type="match status" value="1"/>
</dbReference>
<keyword evidence="1" id="KW-0732">Signal</keyword>
<gene>
    <name evidence="3" type="ORF">SAMN05421819_0999</name>
</gene>
<dbReference type="Proteomes" id="UP000236728">
    <property type="component" value="Unassembled WGS sequence"/>
</dbReference>
<dbReference type="InterPro" id="IPR050278">
    <property type="entry name" value="Serine_Prot_S9B/DPPIV"/>
</dbReference>
<dbReference type="EMBL" id="FNVA01000001">
    <property type="protein sequence ID" value="SEF73697.1"/>
    <property type="molecule type" value="Genomic_DNA"/>
</dbReference>
<reference evidence="3 4" key="1">
    <citation type="submission" date="2016-10" db="EMBL/GenBank/DDBJ databases">
        <authorList>
            <person name="de Groot N.N."/>
        </authorList>
    </citation>
    <scope>NUCLEOTIDE SEQUENCE [LARGE SCALE GENOMIC DNA]</scope>
    <source>
        <strain evidence="3 4">DSM 22489</strain>
    </source>
</reference>
<dbReference type="AlphaFoldDB" id="A0A1H5UHG3"/>
<proteinExistence type="predicted"/>
<dbReference type="GO" id="GO:0006508">
    <property type="term" value="P:proteolysis"/>
    <property type="evidence" value="ECO:0007669"/>
    <property type="project" value="InterPro"/>
</dbReference>
<dbReference type="RefSeq" id="WP_200821470.1">
    <property type="nucleotide sequence ID" value="NZ_FNVA01000001.1"/>
</dbReference>
<feature type="domain" description="Peptidase S9 prolyl oligopeptidase catalytic" evidence="2">
    <location>
        <begin position="153"/>
        <end position="356"/>
    </location>
</feature>